<accession>A0A3P3VJA7</accession>
<feature type="domain" description="Solute-binding protein family 3/N-terminal" evidence="3">
    <location>
        <begin position="29"/>
        <end position="250"/>
    </location>
</feature>
<evidence type="ECO:0000256" key="2">
    <source>
        <dbReference type="ARBA" id="ARBA00022729"/>
    </source>
</evidence>
<protein>
    <recommendedName>
        <fullName evidence="3">Solute-binding protein family 3/N-terminal domain-containing protein</fullName>
    </recommendedName>
</protein>
<dbReference type="RefSeq" id="WP_125016178.1">
    <property type="nucleotide sequence ID" value="NZ_QWEZ01000002.1"/>
</dbReference>
<evidence type="ECO:0000313" key="4">
    <source>
        <dbReference type="EMBL" id="RRJ82444.1"/>
    </source>
</evidence>
<dbReference type="PANTHER" id="PTHR35936">
    <property type="entry name" value="MEMBRANE-BOUND LYTIC MUREIN TRANSGLYCOSYLASE F"/>
    <property type="match status" value="1"/>
</dbReference>
<dbReference type="Gene3D" id="3.40.190.10">
    <property type="entry name" value="Periplasmic binding protein-like II"/>
    <property type="match status" value="2"/>
</dbReference>
<dbReference type="InterPro" id="IPR001638">
    <property type="entry name" value="Solute-binding_3/MltF_N"/>
</dbReference>
<gene>
    <name evidence="4" type="ORF">D0544_11245</name>
</gene>
<keyword evidence="5" id="KW-1185">Reference proteome</keyword>
<evidence type="ECO:0000256" key="1">
    <source>
        <dbReference type="ARBA" id="ARBA00010333"/>
    </source>
</evidence>
<dbReference type="Pfam" id="PF00497">
    <property type="entry name" value="SBP_bac_3"/>
    <property type="match status" value="1"/>
</dbReference>
<keyword evidence="2" id="KW-0732">Signal</keyword>
<reference evidence="4 5" key="1">
    <citation type="submission" date="2018-08" db="EMBL/GenBank/DDBJ databases">
        <authorList>
            <person name="Khan S.A."/>
        </authorList>
    </citation>
    <scope>NUCLEOTIDE SEQUENCE [LARGE SCALE GENOMIC DNA]</scope>
    <source>
        <strain evidence="4 5">GTF-13</strain>
    </source>
</reference>
<evidence type="ECO:0000259" key="3">
    <source>
        <dbReference type="Pfam" id="PF00497"/>
    </source>
</evidence>
<comment type="similarity">
    <text evidence="1">Belongs to the bacterial solute-binding protein 3 family.</text>
</comment>
<sequence>MGQRSVRGLVWTLVLGLMLEMGVSVAAELRMGVRSRISPWAIAEDNRGIELDIVREALAYRGHQLVPVYLPYTRLKQQLSSQSVDGVLLSNEKLGLEGVHFSDSHVTFHNVGVSLATKNLHVTRMEDISKQRLSVLAFPNARLLLGNEFAAAAKASARYQEIPNQLSQVRMLYWQRVDLVVLERHIFEYYSKEAEREGDQLAEVRVHALFPPTHYKVAFRDEAIRDDFNEGLRMLRENGRYQQIIDHYLKR</sequence>
<reference evidence="4 5" key="2">
    <citation type="submission" date="2018-12" db="EMBL/GenBank/DDBJ databases">
        <title>Simiduia agarivorans gen. nov., sp. nov., a marine, agarolytic bacterium isolated from shallow coastal water from Keelung, Taiwan.</title>
        <authorList>
            <person name="Shieh W.Y."/>
        </authorList>
    </citation>
    <scope>NUCLEOTIDE SEQUENCE [LARGE SCALE GENOMIC DNA]</scope>
    <source>
        <strain evidence="4 5">GTF-13</strain>
    </source>
</reference>
<name>A0A3P3VJA7_9GAMM</name>
<evidence type="ECO:0000313" key="5">
    <source>
        <dbReference type="Proteomes" id="UP000280792"/>
    </source>
</evidence>
<dbReference type="PANTHER" id="PTHR35936:SF19">
    <property type="entry name" value="AMINO-ACID-BINDING PROTEIN YXEM-RELATED"/>
    <property type="match status" value="1"/>
</dbReference>
<dbReference type="AlphaFoldDB" id="A0A3P3VJA7"/>
<proteinExistence type="inferred from homology"/>
<comment type="caution">
    <text evidence="4">The sequence shown here is derived from an EMBL/GenBank/DDBJ whole genome shotgun (WGS) entry which is preliminary data.</text>
</comment>
<dbReference type="Proteomes" id="UP000280792">
    <property type="component" value="Unassembled WGS sequence"/>
</dbReference>
<dbReference type="EMBL" id="QWEZ01000002">
    <property type="protein sequence ID" value="RRJ82444.1"/>
    <property type="molecule type" value="Genomic_DNA"/>
</dbReference>
<dbReference type="SUPFAM" id="SSF53850">
    <property type="entry name" value="Periplasmic binding protein-like II"/>
    <property type="match status" value="1"/>
</dbReference>
<organism evidence="4 5">
    <name type="scientific">Aestuariirhabdus litorea</name>
    <dbReference type="NCBI Taxonomy" id="2528527"/>
    <lineage>
        <taxon>Bacteria</taxon>
        <taxon>Pseudomonadati</taxon>
        <taxon>Pseudomonadota</taxon>
        <taxon>Gammaproteobacteria</taxon>
        <taxon>Oceanospirillales</taxon>
        <taxon>Aestuariirhabdaceae</taxon>
        <taxon>Aestuariirhabdus</taxon>
    </lineage>
</organism>